<proteinExistence type="predicted"/>
<dbReference type="AlphaFoldDB" id="A0A420DFJ9"/>
<accession>A0A420DFJ9</accession>
<comment type="caution">
    <text evidence="1">The sequence shown here is derived from an EMBL/GenBank/DDBJ whole genome shotgun (WGS) entry which is preliminary data.</text>
</comment>
<evidence type="ECO:0000313" key="2">
    <source>
        <dbReference type="Proteomes" id="UP000284892"/>
    </source>
</evidence>
<dbReference type="RefSeq" id="WP_162843312.1">
    <property type="nucleotide sequence ID" value="NZ_RAQJ01000005.1"/>
</dbReference>
<organism evidence="1 2">
    <name type="scientific">Ichthyenterobacterium magnum</name>
    <dbReference type="NCBI Taxonomy" id="1230530"/>
    <lineage>
        <taxon>Bacteria</taxon>
        <taxon>Pseudomonadati</taxon>
        <taxon>Bacteroidota</taxon>
        <taxon>Flavobacteriia</taxon>
        <taxon>Flavobacteriales</taxon>
        <taxon>Flavobacteriaceae</taxon>
        <taxon>Ichthyenterobacterium</taxon>
    </lineage>
</organism>
<sequence length="52" mass="5776">MKQFIKVTLFIVALSSIVIYSKTISNEIIKSYNQCVSYMANNTVNSSTVLGI</sequence>
<protein>
    <submittedName>
        <fullName evidence="1">Uncharacterized protein</fullName>
    </submittedName>
</protein>
<dbReference type="EMBL" id="RAQJ01000005">
    <property type="protein sequence ID" value="RKE92000.1"/>
    <property type="molecule type" value="Genomic_DNA"/>
</dbReference>
<dbReference type="Proteomes" id="UP000284892">
    <property type="component" value="Unassembled WGS sequence"/>
</dbReference>
<name>A0A420DFJ9_9FLAO</name>
<evidence type="ECO:0000313" key="1">
    <source>
        <dbReference type="EMBL" id="RKE92000.1"/>
    </source>
</evidence>
<gene>
    <name evidence="1" type="ORF">BXY80_2432</name>
</gene>
<keyword evidence="2" id="KW-1185">Reference proteome</keyword>
<reference evidence="1 2" key="1">
    <citation type="submission" date="2018-09" db="EMBL/GenBank/DDBJ databases">
        <title>Genomic Encyclopedia of Archaeal and Bacterial Type Strains, Phase II (KMG-II): from individual species to whole genera.</title>
        <authorList>
            <person name="Goeker M."/>
        </authorList>
    </citation>
    <scope>NUCLEOTIDE SEQUENCE [LARGE SCALE GENOMIC DNA]</scope>
    <source>
        <strain evidence="1 2">DSM 26283</strain>
    </source>
</reference>